<organism evidence="2 3">
    <name type="scientific">Crinalium epipsammum PCC 9333</name>
    <dbReference type="NCBI Taxonomy" id="1173022"/>
    <lineage>
        <taxon>Bacteria</taxon>
        <taxon>Bacillati</taxon>
        <taxon>Cyanobacteriota</taxon>
        <taxon>Cyanophyceae</taxon>
        <taxon>Gomontiellales</taxon>
        <taxon>Gomontiellaceae</taxon>
        <taxon>Crinalium</taxon>
    </lineage>
</organism>
<dbReference type="GO" id="GO:0032259">
    <property type="term" value="P:methylation"/>
    <property type="evidence" value="ECO:0007669"/>
    <property type="project" value="UniProtKB-KW"/>
</dbReference>
<dbReference type="Gene3D" id="3.40.50.150">
    <property type="entry name" value="Vaccinia Virus protein VP39"/>
    <property type="match status" value="1"/>
</dbReference>
<dbReference type="InterPro" id="IPR013216">
    <property type="entry name" value="Methyltransf_11"/>
</dbReference>
<dbReference type="KEGG" id="cep:Cri9333_4731"/>
<dbReference type="InterPro" id="IPR029063">
    <property type="entry name" value="SAM-dependent_MTases_sf"/>
</dbReference>
<evidence type="ECO:0000313" key="3">
    <source>
        <dbReference type="Proteomes" id="UP000010472"/>
    </source>
</evidence>
<keyword evidence="2" id="KW-0614">Plasmid</keyword>
<keyword evidence="3" id="KW-1185">Reference proteome</keyword>
<evidence type="ECO:0000313" key="2">
    <source>
        <dbReference type="EMBL" id="AFZ15509.1"/>
    </source>
</evidence>
<dbReference type="GO" id="GO:0008757">
    <property type="term" value="F:S-adenosylmethionine-dependent methyltransferase activity"/>
    <property type="evidence" value="ECO:0007669"/>
    <property type="project" value="InterPro"/>
</dbReference>
<dbReference type="Proteomes" id="UP000010472">
    <property type="component" value="Plasmid pCRI9333.01"/>
</dbReference>
<name>K9W6S6_9CYAN</name>
<accession>K9W6S6</accession>
<sequence length="262" mass="29711">MFESEDLIKMRAKLAGEAGAAYSQARKNDVQVMYKYLNPQPGEHILGFWEGNGFFCKFIAEAVGSQGKYLVSDPSAYLLDRLKSRFPMPQVEILVSSSEDLDLPAESLDKAWSFATFHDALSQTQVVANIYKALKPGGLLFIGDVFQGSSASRYFDSIVSKYREGGHEAKFLSEEFADSLCFVSGFKSEKVRVVELLQKWYFPSENDIAIFLYKILAMNLFPGDEPEKIEQTRQGLKDFFEIEYNDGMYELNWPMKAIIAEK</sequence>
<keyword evidence="2" id="KW-0808">Transferase</keyword>
<dbReference type="SUPFAM" id="SSF53335">
    <property type="entry name" value="S-adenosyl-L-methionine-dependent methyltransferases"/>
    <property type="match status" value="1"/>
</dbReference>
<dbReference type="CDD" id="cd02440">
    <property type="entry name" value="AdoMet_MTases"/>
    <property type="match status" value="1"/>
</dbReference>
<dbReference type="HOGENOM" id="CLU_094871_0_0_3"/>
<protein>
    <submittedName>
        <fullName evidence="2">Methyltransferase type 11</fullName>
    </submittedName>
</protein>
<evidence type="ECO:0000259" key="1">
    <source>
        <dbReference type="Pfam" id="PF08241"/>
    </source>
</evidence>
<dbReference type="Pfam" id="PF08241">
    <property type="entry name" value="Methyltransf_11"/>
    <property type="match status" value="1"/>
</dbReference>
<dbReference type="RefSeq" id="WP_015179940.1">
    <property type="nucleotide sequence ID" value="NC_019733.1"/>
</dbReference>
<dbReference type="EMBL" id="CP003621">
    <property type="protein sequence ID" value="AFZ15509.1"/>
    <property type="molecule type" value="Genomic_DNA"/>
</dbReference>
<dbReference type="OrthoDB" id="9808140at2"/>
<proteinExistence type="predicted"/>
<gene>
    <name evidence="2" type="ORF">Cri9333_4731</name>
</gene>
<keyword evidence="2" id="KW-0489">Methyltransferase</keyword>
<dbReference type="AlphaFoldDB" id="K9W6S6"/>
<geneLocation type="plasmid" evidence="2 3">
    <name>pCRI9333.01</name>
</geneLocation>
<reference evidence="2 3" key="1">
    <citation type="submission" date="2012-06" db="EMBL/GenBank/DDBJ databases">
        <title>Finished plasmid 1 of genome of Crinalium epipsammum PCC 9333.</title>
        <authorList>
            <consortium name="US DOE Joint Genome Institute"/>
            <person name="Gugger M."/>
            <person name="Coursin T."/>
            <person name="Rippka R."/>
            <person name="Tandeau De Marsac N."/>
            <person name="Huntemann M."/>
            <person name="Wei C.-L."/>
            <person name="Han J."/>
            <person name="Detter J.C."/>
            <person name="Han C."/>
            <person name="Tapia R."/>
            <person name="Davenport K."/>
            <person name="Daligault H."/>
            <person name="Erkkila T."/>
            <person name="Gu W."/>
            <person name="Munk A.C.C."/>
            <person name="Teshima H."/>
            <person name="Xu Y."/>
            <person name="Chain P."/>
            <person name="Chen A."/>
            <person name="Krypides N."/>
            <person name="Mavromatis K."/>
            <person name="Markowitz V."/>
            <person name="Szeto E."/>
            <person name="Ivanova N."/>
            <person name="Mikhailova N."/>
            <person name="Ovchinnikova G."/>
            <person name="Pagani I."/>
            <person name="Pati A."/>
            <person name="Goodwin L."/>
            <person name="Peters L."/>
            <person name="Pitluck S."/>
            <person name="Woyke T."/>
            <person name="Kerfeld C."/>
        </authorList>
    </citation>
    <scope>NUCLEOTIDE SEQUENCE [LARGE SCALE GENOMIC DNA]</scope>
    <source>
        <strain evidence="2 3">PCC 9333</strain>
        <plasmid evidence="3">Plasmid pCRI9333.01</plasmid>
    </source>
</reference>
<feature type="domain" description="Methyltransferase type 11" evidence="1">
    <location>
        <begin position="51"/>
        <end position="142"/>
    </location>
</feature>